<dbReference type="InterPro" id="IPR009057">
    <property type="entry name" value="Homeodomain-like_sf"/>
</dbReference>
<dbReference type="PANTHER" id="PTHR47894:SF1">
    <property type="entry name" value="HTH-TYPE TRANSCRIPTIONAL REGULATOR VQSM"/>
    <property type="match status" value="1"/>
</dbReference>
<sequence length="353" mass="40043">MLKQGGYNPNLMVGDQCYPAFELRNLLQFIQQELGEQVAATVCRQIGVGLTELAACQFVYVWQVEFALEALRLQSGQHDMGARLGASYQVSSLDVLLPYLDQFESIGDCLQFVVKNPQLVGSFTDSLVRVDKNKLWVRWLNTGKTATEKYSFQFQHSICSLLGLARQLTKQHVMISDVFFAELQPCEADQQSLFITDFTGAKVSFNQAYFEWSIELAWLETPITYSFEPTSCQTNIALGPSLIEQVLRQLMLHMPKVPTLQGMAELMHMSDRSLRRKLALAGTSYQKLIDQVRCQQAIKMILADNMHVEQISEILGYSDVSHFRQSFKHWLGYPPGYFLRHNSPATSSLTTIT</sequence>
<keyword evidence="1" id="KW-0805">Transcription regulation</keyword>
<dbReference type="Pfam" id="PF12833">
    <property type="entry name" value="HTH_18"/>
    <property type="match status" value="1"/>
</dbReference>
<dbReference type="PROSITE" id="PS01124">
    <property type="entry name" value="HTH_ARAC_FAMILY_2"/>
    <property type="match status" value="1"/>
</dbReference>
<accession>A0A6G9QHZ9</accession>
<dbReference type="Gene3D" id="1.10.10.60">
    <property type="entry name" value="Homeodomain-like"/>
    <property type="match status" value="1"/>
</dbReference>
<dbReference type="InterPro" id="IPR018060">
    <property type="entry name" value="HTH_AraC"/>
</dbReference>
<keyword evidence="6" id="KW-1185">Reference proteome</keyword>
<dbReference type="AlphaFoldDB" id="A0A6G9QHZ9"/>
<protein>
    <submittedName>
        <fullName evidence="5">AraC family transcriptional regulator</fullName>
    </submittedName>
</protein>
<evidence type="ECO:0000259" key="4">
    <source>
        <dbReference type="PROSITE" id="PS01124"/>
    </source>
</evidence>
<organism evidence="5 6">
    <name type="scientific">Shewanella aestuarii</name>
    <dbReference type="NCBI Taxonomy" id="1028752"/>
    <lineage>
        <taxon>Bacteria</taxon>
        <taxon>Pseudomonadati</taxon>
        <taxon>Pseudomonadota</taxon>
        <taxon>Gammaproteobacteria</taxon>
        <taxon>Alteromonadales</taxon>
        <taxon>Shewanellaceae</taxon>
        <taxon>Shewanella</taxon>
    </lineage>
</organism>
<dbReference type="SUPFAM" id="SSF46689">
    <property type="entry name" value="Homeodomain-like"/>
    <property type="match status" value="1"/>
</dbReference>
<evidence type="ECO:0000313" key="5">
    <source>
        <dbReference type="EMBL" id="QIR14184.1"/>
    </source>
</evidence>
<keyword evidence="3" id="KW-0804">Transcription</keyword>
<dbReference type="InterPro" id="IPR032687">
    <property type="entry name" value="AraC-type_N"/>
</dbReference>
<dbReference type="KEGG" id="saes:HBH39_06530"/>
<dbReference type="GO" id="GO:0000976">
    <property type="term" value="F:transcription cis-regulatory region binding"/>
    <property type="evidence" value="ECO:0007669"/>
    <property type="project" value="TreeGrafter"/>
</dbReference>
<proteinExistence type="predicted"/>
<dbReference type="GO" id="GO:0005829">
    <property type="term" value="C:cytosol"/>
    <property type="evidence" value="ECO:0007669"/>
    <property type="project" value="TreeGrafter"/>
</dbReference>
<evidence type="ECO:0000313" key="6">
    <source>
        <dbReference type="Proteomes" id="UP000502608"/>
    </source>
</evidence>
<name>A0A6G9QHZ9_9GAMM</name>
<evidence type="ECO:0000256" key="3">
    <source>
        <dbReference type="ARBA" id="ARBA00023163"/>
    </source>
</evidence>
<dbReference type="EMBL" id="CP050313">
    <property type="protein sequence ID" value="QIR14184.1"/>
    <property type="molecule type" value="Genomic_DNA"/>
</dbReference>
<dbReference type="Proteomes" id="UP000502608">
    <property type="component" value="Chromosome"/>
</dbReference>
<evidence type="ECO:0000256" key="1">
    <source>
        <dbReference type="ARBA" id="ARBA00023015"/>
    </source>
</evidence>
<reference evidence="5 6" key="1">
    <citation type="submission" date="2020-03" db="EMBL/GenBank/DDBJ databases">
        <title>Complete genome sequence of Shewanella sp.</title>
        <authorList>
            <person name="Kim Y.-S."/>
            <person name="Kim S.-J."/>
            <person name="Jung H.-K."/>
            <person name="Kim K.-H."/>
        </authorList>
    </citation>
    <scope>NUCLEOTIDE SEQUENCE [LARGE SCALE GENOMIC DNA]</scope>
    <source>
        <strain evidence="5 6">PN3F2</strain>
    </source>
</reference>
<dbReference type="PANTHER" id="PTHR47894">
    <property type="entry name" value="HTH-TYPE TRANSCRIPTIONAL REGULATOR GADX"/>
    <property type="match status" value="1"/>
</dbReference>
<evidence type="ECO:0000256" key="2">
    <source>
        <dbReference type="ARBA" id="ARBA00023125"/>
    </source>
</evidence>
<dbReference type="GO" id="GO:0003700">
    <property type="term" value="F:DNA-binding transcription factor activity"/>
    <property type="evidence" value="ECO:0007669"/>
    <property type="project" value="InterPro"/>
</dbReference>
<dbReference type="RefSeq" id="WP_167676686.1">
    <property type="nucleotide sequence ID" value="NZ_CP050313.1"/>
</dbReference>
<keyword evidence="2" id="KW-0238">DNA-binding</keyword>
<feature type="domain" description="HTH araC/xylS-type" evidence="4">
    <location>
        <begin position="244"/>
        <end position="341"/>
    </location>
</feature>
<dbReference type="Pfam" id="PF12625">
    <property type="entry name" value="Arabinose_bd"/>
    <property type="match status" value="1"/>
</dbReference>
<gene>
    <name evidence="5" type="ORF">HBH39_06530</name>
</gene>
<dbReference type="SMART" id="SM00342">
    <property type="entry name" value="HTH_ARAC"/>
    <property type="match status" value="1"/>
</dbReference>